<evidence type="ECO:0000256" key="2">
    <source>
        <dbReference type="SAM" id="Phobius"/>
    </source>
</evidence>
<reference evidence="3 4" key="2">
    <citation type="submission" date="2018-03" db="EMBL/GenBank/DDBJ databases">
        <title>The ancient ancestry and fast evolution of plastids.</title>
        <authorList>
            <person name="Moore K.R."/>
            <person name="Magnabosco C."/>
            <person name="Momper L."/>
            <person name="Gold D.A."/>
            <person name="Bosak T."/>
            <person name="Fournier G.P."/>
        </authorList>
    </citation>
    <scope>NUCLEOTIDE SEQUENCE [LARGE SCALE GENOMIC DNA]</scope>
    <source>
        <strain evidence="3 4">ULC007</strain>
    </source>
</reference>
<evidence type="ECO:0000313" key="3">
    <source>
        <dbReference type="EMBL" id="PSB19533.1"/>
    </source>
</evidence>
<dbReference type="RefSeq" id="WP_073072035.1">
    <property type="nucleotide sequence ID" value="NZ_MPPI01000013.1"/>
</dbReference>
<feature type="transmembrane region" description="Helical" evidence="2">
    <location>
        <begin position="6"/>
        <end position="27"/>
    </location>
</feature>
<dbReference type="Proteomes" id="UP000238634">
    <property type="component" value="Unassembled WGS sequence"/>
</dbReference>
<accession>A0A2T1DGE0</accession>
<reference evidence="3 4" key="1">
    <citation type="submission" date="2018-02" db="EMBL/GenBank/DDBJ databases">
        <authorList>
            <person name="Cohen D.B."/>
            <person name="Kent A.D."/>
        </authorList>
    </citation>
    <scope>NUCLEOTIDE SEQUENCE [LARGE SCALE GENOMIC DNA]</scope>
    <source>
        <strain evidence="3 4">ULC007</strain>
    </source>
</reference>
<evidence type="ECO:0000313" key="4">
    <source>
        <dbReference type="Proteomes" id="UP000238634"/>
    </source>
</evidence>
<protein>
    <submittedName>
        <fullName evidence="3">Uncharacterized protein</fullName>
    </submittedName>
</protein>
<comment type="caution">
    <text evidence="3">The sequence shown here is derived from an EMBL/GenBank/DDBJ whole genome shotgun (WGS) entry which is preliminary data.</text>
</comment>
<keyword evidence="2" id="KW-0812">Transmembrane</keyword>
<name>A0A2T1DGE0_9CYAN</name>
<dbReference type="AlphaFoldDB" id="A0A2T1DGE0"/>
<dbReference type="STRING" id="1920490.GCA_001895925_04746"/>
<keyword evidence="4" id="KW-1185">Reference proteome</keyword>
<gene>
    <name evidence="3" type="ORF">C7B65_11490</name>
</gene>
<feature type="compositionally biased region" description="Polar residues" evidence="1">
    <location>
        <begin position="53"/>
        <end position="69"/>
    </location>
</feature>
<keyword evidence="2" id="KW-0472">Membrane</keyword>
<proteinExistence type="predicted"/>
<organism evidence="3 4">
    <name type="scientific">Phormidesmis priestleyi ULC007</name>
    <dbReference type="NCBI Taxonomy" id="1920490"/>
    <lineage>
        <taxon>Bacteria</taxon>
        <taxon>Bacillati</taxon>
        <taxon>Cyanobacteriota</taxon>
        <taxon>Cyanophyceae</taxon>
        <taxon>Leptolyngbyales</taxon>
        <taxon>Leptolyngbyaceae</taxon>
        <taxon>Phormidesmis</taxon>
    </lineage>
</organism>
<keyword evidence="2" id="KW-1133">Transmembrane helix</keyword>
<feature type="region of interest" description="Disordered" evidence="1">
    <location>
        <begin position="32"/>
        <end position="107"/>
    </location>
</feature>
<feature type="compositionally biased region" description="Low complexity" evidence="1">
    <location>
        <begin position="71"/>
        <end position="94"/>
    </location>
</feature>
<dbReference type="OrthoDB" id="9999690at2"/>
<evidence type="ECO:0000256" key="1">
    <source>
        <dbReference type="SAM" id="MobiDB-lite"/>
    </source>
</evidence>
<dbReference type="EMBL" id="PVWG01000010">
    <property type="protein sequence ID" value="PSB19533.1"/>
    <property type="molecule type" value="Genomic_DNA"/>
</dbReference>
<sequence>MNYPGRIIGGTLVAIAVTWILNIAGVFPFNKSGTNQMDQTAIPDPNAQGTGGQSITANNPANRPGTQNYAPGGSSSNGDTPSTDTTTLSPSDGTANSGAGRRTLPARLRVVRAGW</sequence>